<evidence type="ECO:0008006" key="10">
    <source>
        <dbReference type="Google" id="ProtNLM"/>
    </source>
</evidence>
<evidence type="ECO:0000256" key="1">
    <source>
        <dbReference type="ARBA" id="ARBA00003387"/>
    </source>
</evidence>
<sequence length="296" mass="34023">MDLDESFSSESSVDSDEELQEAFAAGKLRPGLNLELPASSKTINNTAGLNQTLLTIKKNLPWLERLDVTSKPATTHKDLISQSETDVHDDFKRELRFYCQAQATVLEVIPRLHSMSIPTKRPEDFFAQMAKSDDHMKRVREKLVEKQTAIERSEKAKKLRELRKYGKKVQIEVIQKRQKEKKEMLDAVKKYRKGQKDKLDFLENLPGEKKNSQNKKSADNLRPNKKREFKNKKFGFGGQKKRSKMNTKSSALDMSEFNPNINQKKPGKTGKGKPKPGNKNKRPGKARRQKAKSRKK</sequence>
<keyword evidence="5" id="KW-0175">Coiled coil</keyword>
<feature type="compositionally biased region" description="Basic residues" evidence="7">
    <location>
        <begin position="223"/>
        <end position="245"/>
    </location>
</feature>
<dbReference type="GO" id="GO:0042273">
    <property type="term" value="P:ribosomal large subunit biogenesis"/>
    <property type="evidence" value="ECO:0007669"/>
    <property type="project" value="TreeGrafter"/>
</dbReference>
<organism evidence="8 9">
    <name type="scientific">Magallana gigas</name>
    <name type="common">Pacific oyster</name>
    <name type="synonym">Crassostrea gigas</name>
    <dbReference type="NCBI Taxonomy" id="29159"/>
    <lineage>
        <taxon>Eukaryota</taxon>
        <taxon>Metazoa</taxon>
        <taxon>Spiralia</taxon>
        <taxon>Lophotrochozoa</taxon>
        <taxon>Mollusca</taxon>
        <taxon>Bivalvia</taxon>
        <taxon>Autobranchia</taxon>
        <taxon>Pteriomorphia</taxon>
        <taxon>Ostreida</taxon>
        <taxon>Ostreoidea</taxon>
        <taxon>Ostreidae</taxon>
        <taxon>Magallana</taxon>
    </lineage>
</organism>
<dbReference type="OMA" id="RETMFHR"/>
<dbReference type="PANTHER" id="PTHR13028:SF0">
    <property type="entry name" value="RRNA-PROCESSING PROTEIN EBP2-RELATED"/>
    <property type="match status" value="1"/>
</dbReference>
<evidence type="ECO:0000256" key="5">
    <source>
        <dbReference type="ARBA" id="ARBA00023054"/>
    </source>
</evidence>
<evidence type="ECO:0000313" key="8">
    <source>
        <dbReference type="EnsemblMetazoa" id="G2018.1:cds"/>
    </source>
</evidence>
<name>A0A8W8JSQ9_MAGGI</name>
<comment type="similarity">
    <text evidence="3">Belongs to the EBP2 family.</text>
</comment>
<dbReference type="InterPro" id="IPR008610">
    <property type="entry name" value="Ebp2"/>
</dbReference>
<accession>A0A8W8JSQ9</accession>
<dbReference type="EnsemblMetazoa" id="G2018.2">
    <property type="protein sequence ID" value="G2018.2:cds"/>
    <property type="gene ID" value="G2018"/>
</dbReference>
<dbReference type="GO" id="GO:0006364">
    <property type="term" value="P:rRNA processing"/>
    <property type="evidence" value="ECO:0007669"/>
    <property type="project" value="TreeGrafter"/>
</dbReference>
<keyword evidence="9" id="KW-1185">Reference proteome</keyword>
<evidence type="ECO:0000256" key="2">
    <source>
        <dbReference type="ARBA" id="ARBA00004604"/>
    </source>
</evidence>
<comment type="function">
    <text evidence="1">Required for the processing of the 27S pre-rRNA.</text>
</comment>
<reference evidence="8" key="1">
    <citation type="submission" date="2022-08" db="UniProtKB">
        <authorList>
            <consortium name="EnsemblMetazoa"/>
        </authorList>
    </citation>
    <scope>IDENTIFICATION</scope>
    <source>
        <strain evidence="8">05x7-T-G4-1.051#20</strain>
    </source>
</reference>
<feature type="region of interest" description="Disordered" evidence="7">
    <location>
        <begin position="199"/>
        <end position="296"/>
    </location>
</feature>
<protein>
    <recommendedName>
        <fullName evidence="10">rRNA-processing protein EBP2</fullName>
    </recommendedName>
</protein>
<keyword evidence="6" id="KW-0539">Nucleus</keyword>
<dbReference type="GO" id="GO:0034399">
    <property type="term" value="C:nuclear periphery"/>
    <property type="evidence" value="ECO:0007669"/>
    <property type="project" value="TreeGrafter"/>
</dbReference>
<dbReference type="EnsemblMetazoa" id="G2018.1">
    <property type="protein sequence ID" value="G2018.1:cds"/>
    <property type="gene ID" value="G2018"/>
</dbReference>
<evidence type="ECO:0000256" key="4">
    <source>
        <dbReference type="ARBA" id="ARBA00022517"/>
    </source>
</evidence>
<dbReference type="GO" id="GO:0030687">
    <property type="term" value="C:preribosome, large subunit precursor"/>
    <property type="evidence" value="ECO:0007669"/>
    <property type="project" value="TreeGrafter"/>
</dbReference>
<dbReference type="AlphaFoldDB" id="A0A8W8JSQ9"/>
<dbReference type="OrthoDB" id="443772at2759"/>
<evidence type="ECO:0000256" key="6">
    <source>
        <dbReference type="ARBA" id="ARBA00023242"/>
    </source>
</evidence>
<evidence type="ECO:0000256" key="7">
    <source>
        <dbReference type="SAM" id="MobiDB-lite"/>
    </source>
</evidence>
<feature type="compositionally biased region" description="Basic and acidic residues" evidence="7">
    <location>
        <begin position="199"/>
        <end position="219"/>
    </location>
</feature>
<feature type="compositionally biased region" description="Basic residues" evidence="7">
    <location>
        <begin position="265"/>
        <end position="296"/>
    </location>
</feature>
<dbReference type="GO" id="GO:0005730">
    <property type="term" value="C:nucleolus"/>
    <property type="evidence" value="ECO:0007669"/>
    <property type="project" value="UniProtKB-SubCell"/>
</dbReference>
<evidence type="ECO:0000313" key="9">
    <source>
        <dbReference type="Proteomes" id="UP000005408"/>
    </source>
</evidence>
<keyword evidence="4" id="KW-0690">Ribosome biogenesis</keyword>
<feature type="compositionally biased region" description="Polar residues" evidence="7">
    <location>
        <begin position="246"/>
        <end position="263"/>
    </location>
</feature>
<dbReference type="Pfam" id="PF05890">
    <property type="entry name" value="Ebp2"/>
    <property type="match status" value="1"/>
</dbReference>
<proteinExistence type="inferred from homology"/>
<feature type="region of interest" description="Disordered" evidence="7">
    <location>
        <begin position="1"/>
        <end position="20"/>
    </location>
</feature>
<evidence type="ECO:0000256" key="3">
    <source>
        <dbReference type="ARBA" id="ARBA00007336"/>
    </source>
</evidence>
<dbReference type="PANTHER" id="PTHR13028">
    <property type="entry name" value="RRNA PROCESSING PROTEIN EBNA1-BINDING PROTEIN-RELATED"/>
    <property type="match status" value="1"/>
</dbReference>
<comment type="subcellular location">
    <subcellularLocation>
        <location evidence="2">Nucleus</location>
        <location evidence="2">Nucleolus</location>
    </subcellularLocation>
</comment>
<dbReference type="Proteomes" id="UP000005408">
    <property type="component" value="Unassembled WGS sequence"/>
</dbReference>